<dbReference type="InterPro" id="IPR052183">
    <property type="entry name" value="IS_Transposase"/>
</dbReference>
<proteinExistence type="predicted"/>
<dbReference type="EMBL" id="SEWT01000010">
    <property type="protein sequence ID" value="RYU30779.1"/>
    <property type="molecule type" value="Genomic_DNA"/>
</dbReference>
<reference evidence="2 4" key="1">
    <citation type="submission" date="2018-10" db="EMBL/GenBank/DDBJ databases">
        <title>Genotypes and phenotypes of Enterococci isolated from broiler chickens.</title>
        <authorList>
            <person name="Muhammad A.R."/>
            <person name="Diarra M.S."/>
        </authorList>
    </citation>
    <scope>NUCLEOTIDE SEQUENCE [LARGE SCALE GENOMIC DNA]</scope>
    <source>
        <strain evidence="2 4">LIT2 A36'</strain>
    </source>
</reference>
<dbReference type="PANTHER" id="PTHR35528">
    <property type="entry name" value="BLL1675 PROTEIN"/>
    <property type="match status" value="1"/>
</dbReference>
<protein>
    <submittedName>
        <fullName evidence="3">DDE domain-containing protein</fullName>
    </submittedName>
</protein>
<dbReference type="PANTHER" id="PTHR35528:SF3">
    <property type="entry name" value="BLL1675 PROTEIN"/>
    <property type="match status" value="1"/>
</dbReference>
<dbReference type="Proteomes" id="UP000292223">
    <property type="component" value="Unassembled WGS sequence"/>
</dbReference>
<feature type="domain" description="DDE" evidence="1">
    <location>
        <begin position="18"/>
        <end position="121"/>
    </location>
</feature>
<evidence type="ECO:0000313" key="3">
    <source>
        <dbReference type="EMBL" id="RYU30779.1"/>
    </source>
</evidence>
<accession>A0A8B3RSN2</accession>
<dbReference type="Proteomes" id="UP000281488">
    <property type="component" value="Unassembled WGS sequence"/>
</dbReference>
<organism evidence="3 5">
    <name type="scientific">Enterococcus faecalis</name>
    <name type="common">Streptococcus faecalis</name>
    <dbReference type="NCBI Taxonomy" id="1351"/>
    <lineage>
        <taxon>Bacteria</taxon>
        <taxon>Bacillati</taxon>
        <taxon>Bacillota</taxon>
        <taxon>Bacilli</taxon>
        <taxon>Lactobacillales</taxon>
        <taxon>Enterococcaceae</taxon>
        <taxon>Enterococcus</taxon>
    </lineage>
</organism>
<gene>
    <name evidence="2" type="ORF">EGW16_15100</name>
    <name evidence="3" type="ORF">EU507_13690</name>
</gene>
<comment type="caution">
    <text evidence="3">The sequence shown here is derived from an EMBL/GenBank/DDBJ whole genome shotgun (WGS) entry which is preliminary data.</text>
</comment>
<evidence type="ECO:0000259" key="1">
    <source>
        <dbReference type="Pfam" id="PF13610"/>
    </source>
</evidence>
<name>A0A8B3RSN2_ENTFL</name>
<evidence type="ECO:0000313" key="5">
    <source>
        <dbReference type="Proteomes" id="UP000292223"/>
    </source>
</evidence>
<dbReference type="Pfam" id="PF13610">
    <property type="entry name" value="DDE_Tnp_IS240"/>
    <property type="match status" value="1"/>
</dbReference>
<sequence>MCLFCKYILLFQSFCTDSLYIWLRKNRNKQKVYTFLKRLFKHFGEPKFLVTDKTPSIVCAFRKLQNNVFYHQTEHRTVKYLTNLIEQDHRPIKRGNKFYQSLRTASTKIMGMETVRGLYKKRRDSFWIFRLYRNQSTLEIPT</sequence>
<evidence type="ECO:0000313" key="4">
    <source>
        <dbReference type="Proteomes" id="UP000281488"/>
    </source>
</evidence>
<dbReference type="EMBL" id="RKMZ01000012">
    <property type="protein sequence ID" value="ROX29617.1"/>
    <property type="molecule type" value="Genomic_DNA"/>
</dbReference>
<reference evidence="3 5" key="2">
    <citation type="submission" date="2019-02" db="EMBL/GenBank/DDBJ databases">
        <title>From farm to fork: dissemination of Tn554::fexA-optrA in linezolid-resistant Enterococcus faecalis clones from chicken feces and meat in Tunisia.</title>
        <authorList>
            <person name="Tedim A.P."/>
            <person name="Elghaieb H."/>
            <person name="Abbassi M.S."/>
            <person name="Novais C."/>
            <person name="Hassen A."/>
            <person name="Peixe L."/>
            <person name="Freitas A.R."/>
        </authorList>
    </citation>
    <scope>NUCLEOTIDE SEQUENCE [LARGE SCALE GENOMIC DNA]</scope>
    <source>
        <strain evidence="3 5">728T</strain>
    </source>
</reference>
<dbReference type="InterPro" id="IPR032874">
    <property type="entry name" value="DDE_dom"/>
</dbReference>
<dbReference type="AlphaFoldDB" id="A0A8B3RSN2"/>
<evidence type="ECO:0000313" key="2">
    <source>
        <dbReference type="EMBL" id="ROX29617.1"/>
    </source>
</evidence>